<name>A0AA36BTI9_OCTVU</name>
<keyword evidence="1" id="KW-0175">Coiled coil</keyword>
<feature type="coiled-coil region" evidence="1">
    <location>
        <begin position="285"/>
        <end position="312"/>
    </location>
</feature>
<dbReference type="AlphaFoldDB" id="A0AA36BTI9"/>
<dbReference type="EMBL" id="OX597837">
    <property type="protein sequence ID" value="CAI9740079.1"/>
    <property type="molecule type" value="Genomic_DNA"/>
</dbReference>
<sequence length="323" mass="38521">MGNTKQDTNVITLNENVFRGGLFYRTCKLDLNVVLKRVDTAIKARNDNFKNLLKKIYLHIEKKNRLYQRQKSAVEEHYKEMQKLRAHARRVNEEKTEAKKLYELDITSFKAQECEHQLSISQEHKDTLEEEMLCFDAEYKDLRENEMVLADSTKNLQHLIDEKEKQIKEKELEINTRQIRDETHLDLVSKYTDDVENLRSEIAELKEAFQAKQLTLDTLQSEMRQYKEDELNSKDDGELMEFLESEHEMLYDELQDRIKYATDLPLLKKQYEELHAKRDAMANIITDKTEKLVDHKDELEKLTEVAEKEILEEFEDSLQKRSR</sequence>
<evidence type="ECO:0000256" key="1">
    <source>
        <dbReference type="SAM" id="Coils"/>
    </source>
</evidence>
<accession>A0AA36BTI9</accession>
<evidence type="ECO:0000313" key="3">
    <source>
        <dbReference type="Proteomes" id="UP001162480"/>
    </source>
</evidence>
<gene>
    <name evidence="2" type="ORF">OCTVUL_1B017876</name>
</gene>
<keyword evidence="3" id="KW-1185">Reference proteome</keyword>
<proteinExistence type="predicted"/>
<organism evidence="2 3">
    <name type="scientific">Octopus vulgaris</name>
    <name type="common">Common octopus</name>
    <dbReference type="NCBI Taxonomy" id="6645"/>
    <lineage>
        <taxon>Eukaryota</taxon>
        <taxon>Metazoa</taxon>
        <taxon>Spiralia</taxon>
        <taxon>Lophotrochozoa</taxon>
        <taxon>Mollusca</taxon>
        <taxon>Cephalopoda</taxon>
        <taxon>Coleoidea</taxon>
        <taxon>Octopodiformes</taxon>
        <taxon>Octopoda</taxon>
        <taxon>Incirrata</taxon>
        <taxon>Octopodidae</taxon>
        <taxon>Octopus</taxon>
    </lineage>
</organism>
<protein>
    <submittedName>
        <fullName evidence="2">Uncharacterized protein</fullName>
    </submittedName>
</protein>
<evidence type="ECO:0000313" key="2">
    <source>
        <dbReference type="EMBL" id="CAI9740079.1"/>
    </source>
</evidence>
<reference evidence="2" key="1">
    <citation type="submission" date="2023-08" db="EMBL/GenBank/DDBJ databases">
        <authorList>
            <person name="Alioto T."/>
            <person name="Alioto T."/>
            <person name="Gomez Garrido J."/>
        </authorList>
    </citation>
    <scope>NUCLEOTIDE SEQUENCE</scope>
</reference>
<dbReference type="Proteomes" id="UP001162480">
    <property type="component" value="Chromosome 24"/>
</dbReference>
<feature type="coiled-coil region" evidence="1">
    <location>
        <begin position="67"/>
        <end position="236"/>
    </location>
</feature>